<proteinExistence type="predicted"/>
<dbReference type="PANTHER" id="PTHR37807">
    <property type="entry name" value="OS07G0160300 PROTEIN"/>
    <property type="match status" value="1"/>
</dbReference>
<dbReference type="RefSeq" id="WP_066046894.1">
    <property type="nucleotide sequence ID" value="NZ_CP018093.1"/>
</dbReference>
<organism evidence="1 2">
    <name type="scientific">Francisella hispaniensis FSC454</name>
    <dbReference type="NCBI Taxonomy" id="1088883"/>
    <lineage>
        <taxon>Bacteria</taxon>
        <taxon>Pseudomonadati</taxon>
        <taxon>Pseudomonadota</taxon>
        <taxon>Gammaproteobacteria</taxon>
        <taxon>Thiotrichales</taxon>
        <taxon>Francisellaceae</taxon>
        <taxon>Francisella</taxon>
    </lineage>
</organism>
<accession>A0AAC9J7J6</accession>
<reference evidence="1 2" key="1">
    <citation type="submission" date="2016-11" db="EMBL/GenBank/DDBJ databases">
        <authorList>
            <person name="Hagglund E."/>
            <person name="Bystrom M."/>
            <person name="Naslund J."/>
            <person name="Stenberg P."/>
            <person name="Sjodin A."/>
        </authorList>
    </citation>
    <scope>NUCLEOTIDE SEQUENCE [LARGE SCALE GENOMIC DNA]</scope>
    <source>
        <strain evidence="1 2">CCUG 58020</strain>
    </source>
</reference>
<dbReference type="Proteomes" id="UP000182459">
    <property type="component" value="Chromosome"/>
</dbReference>
<keyword evidence="2" id="KW-1185">Reference proteome</keyword>
<protein>
    <submittedName>
        <fullName evidence="1">Kinase</fullName>
    </submittedName>
</protein>
<dbReference type="AlphaFoldDB" id="A0AAC9J7J6"/>
<sequence length="168" mass="19643">MTKNAYIFSGLPGAGKTTLAKQLAQAMPDTIYFRIDTVEYYLKKAYSQELTKQGYEIAFYQAKENLELGKNVIIDCCNPILESRELWDSLSQINNTKVINIEIICSDIQAHQNRIETRYKSNPNKYPTWQNVLNRDYESWKDEIIRVDTAKTDTIESFNILMNYLEEY</sequence>
<dbReference type="Pfam" id="PF13671">
    <property type="entry name" value="AAA_33"/>
    <property type="match status" value="1"/>
</dbReference>
<dbReference type="InterPro" id="IPR027417">
    <property type="entry name" value="P-loop_NTPase"/>
</dbReference>
<name>A0AAC9J7J6_9GAMM</name>
<dbReference type="Gene3D" id="3.40.50.300">
    <property type="entry name" value="P-loop containing nucleotide triphosphate hydrolases"/>
    <property type="match status" value="1"/>
</dbReference>
<dbReference type="SUPFAM" id="SSF52540">
    <property type="entry name" value="P-loop containing nucleoside triphosphate hydrolases"/>
    <property type="match status" value="1"/>
</dbReference>
<dbReference type="EMBL" id="CP018093">
    <property type="protein sequence ID" value="APD50586.1"/>
    <property type="molecule type" value="Genomic_DNA"/>
</dbReference>
<keyword evidence="1" id="KW-0808">Transferase</keyword>
<dbReference type="KEGG" id="fhi:FSC454_05315"/>
<evidence type="ECO:0000313" key="2">
    <source>
        <dbReference type="Proteomes" id="UP000182459"/>
    </source>
</evidence>
<keyword evidence="1" id="KW-0418">Kinase</keyword>
<evidence type="ECO:0000313" key="1">
    <source>
        <dbReference type="EMBL" id="APD50586.1"/>
    </source>
</evidence>
<gene>
    <name evidence="1" type="ORF">FSC454_05315</name>
</gene>
<dbReference type="PANTHER" id="PTHR37807:SF3">
    <property type="entry name" value="OS07G0160300 PROTEIN"/>
    <property type="match status" value="1"/>
</dbReference>
<dbReference type="GO" id="GO:0016301">
    <property type="term" value="F:kinase activity"/>
    <property type="evidence" value="ECO:0007669"/>
    <property type="project" value="UniProtKB-KW"/>
</dbReference>